<accession>A0A7Y9PJ79</accession>
<dbReference type="Proteomes" id="UP000589520">
    <property type="component" value="Unassembled WGS sequence"/>
</dbReference>
<dbReference type="RefSeq" id="WP_179492623.1">
    <property type="nucleotide sequence ID" value="NZ_JACCCW010000002.1"/>
</dbReference>
<proteinExistence type="predicted"/>
<dbReference type="AlphaFoldDB" id="A0A7Y9PJ79"/>
<evidence type="ECO:0000256" key="2">
    <source>
        <dbReference type="ARBA" id="ARBA00022803"/>
    </source>
</evidence>
<organism evidence="3 4">
    <name type="scientific">Granulicella arctica</name>
    <dbReference type="NCBI Taxonomy" id="940613"/>
    <lineage>
        <taxon>Bacteria</taxon>
        <taxon>Pseudomonadati</taxon>
        <taxon>Acidobacteriota</taxon>
        <taxon>Terriglobia</taxon>
        <taxon>Terriglobales</taxon>
        <taxon>Acidobacteriaceae</taxon>
        <taxon>Granulicella</taxon>
    </lineage>
</organism>
<keyword evidence="1" id="KW-0677">Repeat</keyword>
<dbReference type="PANTHER" id="PTHR45641:SF19">
    <property type="entry name" value="NEPHROCYSTIN-3"/>
    <property type="match status" value="1"/>
</dbReference>
<keyword evidence="2" id="KW-0802">TPR repeat</keyword>
<gene>
    <name evidence="3" type="ORF">HDF17_003222</name>
</gene>
<sequence length="285" mass="30992">MEQEAQSAQAIVILQPLIDSGSLNAALTGKAWNIIGLAYQDQGNLVSARNAYEQSIHILKPLPDEIKDYAVALDDLGGFYLDSGQIELAGTIRIKALHLYEKLNDHEGVTIACSNLAGVAFAQKRVRDGRRYLERALQEAKVASGLDDDDLAALSSMQGWLAQFDGDMPGSVSAYRHAINLWRKSHGEDHPMTGWGYMLIGKAHAEAGLSAMALTEMQHGLTILDHMLGQRNPRFLAAEIAYSHVLDQTGAHVDATRLRTTAEQALNGFYNSQCVGCTASAAIFR</sequence>
<dbReference type="PANTHER" id="PTHR45641">
    <property type="entry name" value="TETRATRICOPEPTIDE REPEAT PROTEIN (AFU_ORTHOLOGUE AFUA_6G03870)"/>
    <property type="match status" value="1"/>
</dbReference>
<protein>
    <submittedName>
        <fullName evidence="3">Tetratricopeptide (TPR) repeat protein</fullName>
    </submittedName>
</protein>
<evidence type="ECO:0000313" key="3">
    <source>
        <dbReference type="EMBL" id="NYF80902.1"/>
    </source>
</evidence>
<dbReference type="EMBL" id="JACCCW010000002">
    <property type="protein sequence ID" value="NYF80902.1"/>
    <property type="molecule type" value="Genomic_DNA"/>
</dbReference>
<dbReference type="SUPFAM" id="SSF48452">
    <property type="entry name" value="TPR-like"/>
    <property type="match status" value="1"/>
</dbReference>
<name>A0A7Y9PJ79_9BACT</name>
<dbReference type="Gene3D" id="1.25.40.10">
    <property type="entry name" value="Tetratricopeptide repeat domain"/>
    <property type="match status" value="2"/>
</dbReference>
<reference evidence="3 4" key="1">
    <citation type="submission" date="2020-07" db="EMBL/GenBank/DDBJ databases">
        <title>Genomic Encyclopedia of Type Strains, Phase IV (KMG-V): Genome sequencing to study the core and pangenomes of soil and plant-associated prokaryotes.</title>
        <authorList>
            <person name="Whitman W."/>
        </authorList>
    </citation>
    <scope>NUCLEOTIDE SEQUENCE [LARGE SCALE GENOMIC DNA]</scope>
    <source>
        <strain evidence="3 4">X4EP2</strain>
    </source>
</reference>
<comment type="caution">
    <text evidence="3">The sequence shown here is derived from an EMBL/GenBank/DDBJ whole genome shotgun (WGS) entry which is preliminary data.</text>
</comment>
<evidence type="ECO:0000313" key="4">
    <source>
        <dbReference type="Proteomes" id="UP000589520"/>
    </source>
</evidence>
<keyword evidence="4" id="KW-1185">Reference proteome</keyword>
<evidence type="ECO:0000256" key="1">
    <source>
        <dbReference type="ARBA" id="ARBA00022737"/>
    </source>
</evidence>
<dbReference type="InterPro" id="IPR011990">
    <property type="entry name" value="TPR-like_helical_dom_sf"/>
</dbReference>